<dbReference type="SUPFAM" id="SSF53756">
    <property type="entry name" value="UDP-Glycosyltransferase/glycogen phosphorylase"/>
    <property type="match status" value="1"/>
</dbReference>
<accession>A0LKJ1</accession>
<evidence type="ECO:0000259" key="2">
    <source>
        <dbReference type="Pfam" id="PF13579"/>
    </source>
</evidence>
<dbReference type="PANTHER" id="PTHR12526:SF636">
    <property type="entry name" value="BLL3647 PROTEIN"/>
    <property type="match status" value="1"/>
</dbReference>
<dbReference type="InParanoid" id="A0LKJ1"/>
<gene>
    <name evidence="3" type="ordered locus">Sfum_2261</name>
</gene>
<dbReference type="KEGG" id="sfu:Sfum_2261"/>
<keyword evidence="3" id="KW-0808">Transferase</keyword>
<evidence type="ECO:0000259" key="1">
    <source>
        <dbReference type="Pfam" id="PF00534"/>
    </source>
</evidence>
<dbReference type="RefSeq" id="WP_011699112.1">
    <property type="nucleotide sequence ID" value="NC_008554.1"/>
</dbReference>
<evidence type="ECO:0000313" key="3">
    <source>
        <dbReference type="EMBL" id="ABK17943.1"/>
    </source>
</evidence>
<dbReference type="Proteomes" id="UP000001784">
    <property type="component" value="Chromosome"/>
</dbReference>
<name>A0LKJ1_SYNFM</name>
<organism evidence="3 4">
    <name type="scientific">Syntrophobacter fumaroxidans (strain DSM 10017 / MPOB)</name>
    <dbReference type="NCBI Taxonomy" id="335543"/>
    <lineage>
        <taxon>Bacteria</taxon>
        <taxon>Pseudomonadati</taxon>
        <taxon>Thermodesulfobacteriota</taxon>
        <taxon>Syntrophobacteria</taxon>
        <taxon>Syntrophobacterales</taxon>
        <taxon>Syntrophobacteraceae</taxon>
        <taxon>Syntrophobacter</taxon>
    </lineage>
</organism>
<feature type="domain" description="Glycosyltransferase subfamily 4-like N-terminal" evidence="2">
    <location>
        <begin position="19"/>
        <end position="203"/>
    </location>
</feature>
<dbReference type="Pfam" id="PF00534">
    <property type="entry name" value="Glycos_transf_1"/>
    <property type="match status" value="1"/>
</dbReference>
<dbReference type="InterPro" id="IPR001296">
    <property type="entry name" value="Glyco_trans_1"/>
</dbReference>
<sequence length="410" mass="45638">MDYPRIAFVGLWFPLASETFVFHDVVHLRALGVPVRVFTLYGERPANLSPEMRAVSGRVERLGIPYLKEIHRYLVYWWKRAPASVRLLFRTVPFRRWCDLEMAGENLWAFLCGFRLARRFEEEGIRHIHASWGGGPATAAWVASRLTGIPFSFSVHATDIYPPDGALGEKVRDAAFVRTANRVNVEHVLRFAPGHEAKIHVVHMGFGLEPGDRVPRGSGRPFRILGLGRFVPKKGFDILIRSCKLLEESGVDFELVLGGSGACRPKLERLVRELKLEARVRFPGFLTHDGVSGFLSSGDVFVMPSVIDASGDRDGLPTVIMEALLHELPVVATDVCGIGEVIRDGETGFLVPQKDPVALARAVARVISDPEGGLRMARKGRLLVREEFDPERSSRALLRCFLETTPAGIE</sequence>
<dbReference type="eggNOG" id="COG0438">
    <property type="taxonomic scope" value="Bacteria"/>
</dbReference>
<dbReference type="FunCoup" id="A0LKJ1">
    <property type="interactions" value="269"/>
</dbReference>
<dbReference type="OrthoDB" id="267270at2"/>
<dbReference type="CAZy" id="GT4">
    <property type="family name" value="Glycosyltransferase Family 4"/>
</dbReference>
<dbReference type="Pfam" id="PF13579">
    <property type="entry name" value="Glyco_trans_4_4"/>
    <property type="match status" value="1"/>
</dbReference>
<dbReference type="AlphaFoldDB" id="A0LKJ1"/>
<dbReference type="HOGENOM" id="CLU_009583_14_2_7"/>
<keyword evidence="4" id="KW-1185">Reference proteome</keyword>
<proteinExistence type="predicted"/>
<dbReference type="InterPro" id="IPR028098">
    <property type="entry name" value="Glyco_trans_4-like_N"/>
</dbReference>
<reference evidence="3 4" key="1">
    <citation type="submission" date="2006-10" db="EMBL/GenBank/DDBJ databases">
        <title>Complete sequence of Syntrophobacter fumaroxidans MPOB.</title>
        <authorList>
            <consortium name="US DOE Joint Genome Institute"/>
            <person name="Copeland A."/>
            <person name="Lucas S."/>
            <person name="Lapidus A."/>
            <person name="Barry K."/>
            <person name="Detter J.C."/>
            <person name="Glavina del Rio T."/>
            <person name="Hammon N."/>
            <person name="Israni S."/>
            <person name="Pitluck S."/>
            <person name="Goltsman E.G."/>
            <person name="Martinez M."/>
            <person name="Schmutz J."/>
            <person name="Larimer F."/>
            <person name="Land M."/>
            <person name="Hauser L."/>
            <person name="Kyrpides N."/>
            <person name="Kim E."/>
            <person name="Boone D.R."/>
            <person name="Brockman F."/>
            <person name="Culley D."/>
            <person name="Ferry J."/>
            <person name="Gunsalus R."/>
            <person name="McInerney M.J."/>
            <person name="Morrison M."/>
            <person name="Plugge C."/>
            <person name="Rohlin L."/>
            <person name="Scholten J."/>
            <person name="Sieber J."/>
            <person name="Stams A.J.M."/>
            <person name="Worm P."/>
            <person name="Henstra A.M."/>
            <person name="Richardson P."/>
        </authorList>
    </citation>
    <scope>NUCLEOTIDE SEQUENCE [LARGE SCALE GENOMIC DNA]</scope>
    <source>
        <strain evidence="4">DSM 10017 / MPOB</strain>
    </source>
</reference>
<feature type="domain" description="Glycosyl transferase family 1" evidence="1">
    <location>
        <begin position="221"/>
        <end position="381"/>
    </location>
</feature>
<evidence type="ECO:0000313" key="4">
    <source>
        <dbReference type="Proteomes" id="UP000001784"/>
    </source>
</evidence>
<dbReference type="PANTHER" id="PTHR12526">
    <property type="entry name" value="GLYCOSYLTRANSFERASE"/>
    <property type="match status" value="1"/>
</dbReference>
<dbReference type="Gene3D" id="3.40.50.2000">
    <property type="entry name" value="Glycogen Phosphorylase B"/>
    <property type="match status" value="2"/>
</dbReference>
<dbReference type="EMBL" id="CP000478">
    <property type="protein sequence ID" value="ABK17943.1"/>
    <property type="molecule type" value="Genomic_DNA"/>
</dbReference>
<dbReference type="GO" id="GO:0016757">
    <property type="term" value="F:glycosyltransferase activity"/>
    <property type="evidence" value="ECO:0007669"/>
    <property type="project" value="TreeGrafter"/>
</dbReference>
<protein>
    <submittedName>
        <fullName evidence="3">Glycosyl transferase, group 1</fullName>
    </submittedName>
</protein>
<dbReference type="STRING" id="335543.Sfum_2261"/>